<dbReference type="InterPro" id="IPR011032">
    <property type="entry name" value="GroES-like_sf"/>
</dbReference>
<dbReference type="SMART" id="SM00829">
    <property type="entry name" value="PKS_ER"/>
    <property type="match status" value="1"/>
</dbReference>
<dbReference type="SUPFAM" id="SSF50129">
    <property type="entry name" value="GroES-like"/>
    <property type="match status" value="1"/>
</dbReference>
<comment type="caution">
    <text evidence="4">The sequence shown here is derived from an EMBL/GenBank/DDBJ whole genome shotgun (WGS) entry which is preliminary data.</text>
</comment>
<evidence type="ECO:0000256" key="1">
    <source>
        <dbReference type="ARBA" id="ARBA00022857"/>
    </source>
</evidence>
<dbReference type="SUPFAM" id="SSF51735">
    <property type="entry name" value="NAD(P)-binding Rossmann-fold domains"/>
    <property type="match status" value="1"/>
</dbReference>
<dbReference type="Gene3D" id="3.40.50.720">
    <property type="entry name" value="NAD(P)-binding Rossmann-like Domain"/>
    <property type="match status" value="1"/>
</dbReference>
<reference evidence="5" key="1">
    <citation type="journal article" date="2019" name="Int. J. Syst. Evol. Microbiol.">
        <title>The Global Catalogue of Microorganisms (GCM) 10K type strain sequencing project: providing services to taxonomists for standard genome sequencing and annotation.</title>
        <authorList>
            <consortium name="The Broad Institute Genomics Platform"/>
            <consortium name="The Broad Institute Genome Sequencing Center for Infectious Disease"/>
            <person name="Wu L."/>
            <person name="Ma J."/>
        </authorList>
    </citation>
    <scope>NUCLEOTIDE SEQUENCE [LARGE SCALE GENOMIC DNA]</scope>
    <source>
        <strain evidence="5">JCM 11574</strain>
    </source>
</reference>
<evidence type="ECO:0000259" key="3">
    <source>
        <dbReference type="SMART" id="SM00829"/>
    </source>
</evidence>
<dbReference type="Gene3D" id="3.90.180.10">
    <property type="entry name" value="Medium-chain alcohol dehydrogenases, catalytic domain"/>
    <property type="match status" value="1"/>
</dbReference>
<gene>
    <name evidence="4" type="ORF">GCM10010521_13160</name>
</gene>
<dbReference type="Pfam" id="PF08240">
    <property type="entry name" value="ADH_N"/>
    <property type="match status" value="1"/>
</dbReference>
<dbReference type="Proteomes" id="UP001500893">
    <property type="component" value="Unassembled WGS sequence"/>
</dbReference>
<accession>A0ABP6MWC9</accession>
<proteinExistence type="predicted"/>
<sequence>MDLAEPNCGISAPGAVLSADMSEAVVARAYGGPEVLSVIDVAVPEPGPGQVRIEVRAAGVNPVDHKLYSGAFGTDPAKLPMRLGTEAAGVVSAVGAGATGPAGPIEVGDEVIVYRAPGAYAAELLVPASAVVPKPAGLSWEQAGGLMVAGATAVHVLEAIGLRGNEPVLIHGAAGGVGLMAVQLAVERGATVLGTASPAKHDLLRDLGVIPIAYGPGLADRVRAAAPGGVHAAADLVGTDEAVDVSVELVADVSRIATIAAFERGARAGIKRLGGGPGADPGTDVRAAARLRLTEAAEAGRLRVLVAAGHPLGEAAAAHRQIMTGHTTGKIVLIP</sequence>
<dbReference type="PANTHER" id="PTHR48106">
    <property type="entry name" value="QUINONE OXIDOREDUCTASE PIG3-RELATED"/>
    <property type="match status" value="1"/>
</dbReference>
<dbReference type="InterPro" id="IPR013154">
    <property type="entry name" value="ADH-like_N"/>
</dbReference>
<protein>
    <submittedName>
        <fullName evidence="4">NADP-dependent oxidoreductase</fullName>
    </submittedName>
</protein>
<dbReference type="InterPro" id="IPR020843">
    <property type="entry name" value="ER"/>
</dbReference>
<feature type="domain" description="Enoyl reductase (ER)" evidence="3">
    <location>
        <begin position="31"/>
        <end position="333"/>
    </location>
</feature>
<dbReference type="CDD" id="cd05289">
    <property type="entry name" value="MDR_like_2"/>
    <property type="match status" value="1"/>
</dbReference>
<organism evidence="4 5">
    <name type="scientific">Streptomyces rameus</name>
    <dbReference type="NCBI Taxonomy" id="68261"/>
    <lineage>
        <taxon>Bacteria</taxon>
        <taxon>Bacillati</taxon>
        <taxon>Actinomycetota</taxon>
        <taxon>Actinomycetes</taxon>
        <taxon>Kitasatosporales</taxon>
        <taxon>Streptomycetaceae</taxon>
        <taxon>Streptomyces</taxon>
    </lineage>
</organism>
<keyword evidence="2" id="KW-0560">Oxidoreductase</keyword>
<evidence type="ECO:0000313" key="4">
    <source>
        <dbReference type="EMBL" id="GAA3128110.1"/>
    </source>
</evidence>
<dbReference type="EMBL" id="BAAAVM010000013">
    <property type="protein sequence ID" value="GAA3128110.1"/>
    <property type="molecule type" value="Genomic_DNA"/>
</dbReference>
<keyword evidence="1" id="KW-0521">NADP</keyword>
<evidence type="ECO:0000256" key="2">
    <source>
        <dbReference type="ARBA" id="ARBA00023002"/>
    </source>
</evidence>
<name>A0ABP6MWC9_9ACTN</name>
<evidence type="ECO:0000313" key="5">
    <source>
        <dbReference type="Proteomes" id="UP001500893"/>
    </source>
</evidence>
<dbReference type="InterPro" id="IPR036291">
    <property type="entry name" value="NAD(P)-bd_dom_sf"/>
</dbReference>
<dbReference type="Pfam" id="PF13602">
    <property type="entry name" value="ADH_zinc_N_2"/>
    <property type="match status" value="1"/>
</dbReference>
<keyword evidence="5" id="KW-1185">Reference proteome</keyword>